<dbReference type="GO" id="GO:0016301">
    <property type="term" value="F:kinase activity"/>
    <property type="evidence" value="ECO:0007669"/>
    <property type="project" value="UniProtKB-KW"/>
</dbReference>
<accession>A0A6C2YLJ4</accession>
<protein>
    <submittedName>
        <fullName evidence="1">(Myosin heavy-chain) kinase: (Myosin heavy-chain) kinase</fullName>
    </submittedName>
</protein>
<dbReference type="Gene3D" id="2.130.10.10">
    <property type="entry name" value="YVTN repeat-like/Quinoprotein amine dehydrogenase"/>
    <property type="match status" value="1"/>
</dbReference>
<dbReference type="AlphaFoldDB" id="A0A6C2YLJ4"/>
<organism evidence="1">
    <name type="scientific">Tuwongella immobilis</name>
    <dbReference type="NCBI Taxonomy" id="692036"/>
    <lineage>
        <taxon>Bacteria</taxon>
        <taxon>Pseudomonadati</taxon>
        <taxon>Planctomycetota</taxon>
        <taxon>Planctomycetia</taxon>
        <taxon>Gemmatales</taxon>
        <taxon>Gemmataceae</taxon>
        <taxon>Tuwongella</taxon>
    </lineage>
</organism>
<proteinExistence type="predicted"/>
<dbReference type="EMBL" id="LR586016">
    <property type="protein sequence ID" value="VIP02109.1"/>
    <property type="molecule type" value="Genomic_DNA"/>
</dbReference>
<evidence type="ECO:0000313" key="2">
    <source>
        <dbReference type="Proteomes" id="UP000464378"/>
    </source>
</evidence>
<evidence type="ECO:0000313" key="1">
    <source>
        <dbReference type="EMBL" id="VIP02109.1"/>
    </source>
</evidence>
<dbReference type="KEGG" id="tim:GMBLW1_18510"/>
<reference evidence="1" key="1">
    <citation type="submission" date="2019-04" db="EMBL/GenBank/DDBJ databases">
        <authorList>
            <consortium name="Science for Life Laboratories"/>
        </authorList>
    </citation>
    <scope>NUCLEOTIDE SEQUENCE</scope>
    <source>
        <strain evidence="1">MBLW1</strain>
    </source>
</reference>
<sequence>MNRKSEASTIRRLFAGVGLFLSLSLTGCDDPSSLLSKPKATILTNGSVEDPLFAVDGKAFAGWISPIGNDPAAAKGNLKWKLWSIEDGKEIGSWTSPMDRSTLIAGTGDGQTWSVSVPEPKTFIQIYRFLDFTTGQLSDIPGTNKSLRSWTHPVFSADRRRLAYSDTQSDSSKRQGWVHEKTETGWEKRISVPGESAVLSPDGKSVATVCWPTEMRNFRLQLRLFDTSTGQERWTSQVDSYVLHGFTPDGKYLIQNDNAGYRIFDTKTGKQQLLVSKSPRHDTRSKFPVVYHGGFVLAVVGFPGTEELVRWDVAAGKELSREPITFEARDRTPAFGSPRLAIVRKTQEHPVPGQENTTWSSMEVEIYDPTSPKPIQSLLVSGSTQLVCSPDGRTLASIGTLSLRFYDLPELKSFDLETNAPREP</sequence>
<dbReference type="InterPro" id="IPR015943">
    <property type="entry name" value="WD40/YVTN_repeat-like_dom_sf"/>
</dbReference>
<keyword evidence="1" id="KW-0418">Kinase</keyword>
<dbReference type="EMBL" id="LR593887">
    <property type="protein sequence ID" value="VTS00413.1"/>
    <property type="molecule type" value="Genomic_DNA"/>
</dbReference>
<name>A0A6C2YLJ4_9BACT</name>
<dbReference type="RefSeq" id="WP_162657316.1">
    <property type="nucleotide sequence ID" value="NZ_LR593887.1"/>
</dbReference>
<dbReference type="SUPFAM" id="SSF82171">
    <property type="entry name" value="DPP6 N-terminal domain-like"/>
    <property type="match status" value="1"/>
</dbReference>
<keyword evidence="1" id="KW-0808">Transferase</keyword>
<gene>
    <name evidence="1" type="ORF">GMBLW1_18510</name>
</gene>
<dbReference type="PROSITE" id="PS51257">
    <property type="entry name" value="PROKAR_LIPOPROTEIN"/>
    <property type="match status" value="1"/>
</dbReference>
<dbReference type="InParanoid" id="A0A6C2YLJ4"/>
<keyword evidence="2" id="KW-1185">Reference proteome</keyword>
<dbReference type="Proteomes" id="UP000464378">
    <property type="component" value="Chromosome"/>
</dbReference>